<dbReference type="AlphaFoldDB" id="A0A9P9KWV3"/>
<proteinExistence type="inferred from homology"/>
<organism evidence="13 14">
    <name type="scientific">Fusarium redolens</name>
    <dbReference type="NCBI Taxonomy" id="48865"/>
    <lineage>
        <taxon>Eukaryota</taxon>
        <taxon>Fungi</taxon>
        <taxon>Dikarya</taxon>
        <taxon>Ascomycota</taxon>
        <taxon>Pezizomycotina</taxon>
        <taxon>Sordariomycetes</taxon>
        <taxon>Hypocreomycetidae</taxon>
        <taxon>Hypocreales</taxon>
        <taxon>Nectriaceae</taxon>
        <taxon>Fusarium</taxon>
        <taxon>Fusarium redolens species complex</taxon>
    </lineage>
</organism>
<evidence type="ECO:0000256" key="2">
    <source>
        <dbReference type="ARBA" id="ARBA00006484"/>
    </source>
</evidence>
<comment type="function">
    <text evidence="9">Catalyzes the reduction of all-trans-retinal to all-trans-retinol in the presence of NADPH.</text>
</comment>
<accession>A0A9P9KWV3</accession>
<dbReference type="Proteomes" id="UP000720189">
    <property type="component" value="Unassembled WGS sequence"/>
</dbReference>
<dbReference type="PANTHER" id="PTHR24322:SF736">
    <property type="entry name" value="RETINOL DEHYDROGENASE 10"/>
    <property type="match status" value="1"/>
</dbReference>
<dbReference type="InterPro" id="IPR036291">
    <property type="entry name" value="NAD(P)-bd_dom_sf"/>
</dbReference>
<evidence type="ECO:0000256" key="12">
    <source>
        <dbReference type="SAM" id="SignalP"/>
    </source>
</evidence>
<dbReference type="Gene3D" id="3.40.50.720">
    <property type="entry name" value="NAD(P)-binding Rossmann-like Domain"/>
    <property type="match status" value="1"/>
</dbReference>
<comment type="similarity">
    <text evidence="2">Belongs to the short-chain dehydrogenases/reductases (SDR) family.</text>
</comment>
<keyword evidence="14" id="KW-1185">Reference proteome</keyword>
<dbReference type="GeneID" id="70224752"/>
<reference evidence="13" key="1">
    <citation type="journal article" date="2021" name="Nat. Commun.">
        <title>Genetic determinants of endophytism in the Arabidopsis root mycobiome.</title>
        <authorList>
            <person name="Mesny F."/>
            <person name="Miyauchi S."/>
            <person name="Thiergart T."/>
            <person name="Pickel B."/>
            <person name="Atanasova L."/>
            <person name="Karlsson M."/>
            <person name="Huettel B."/>
            <person name="Barry K.W."/>
            <person name="Haridas S."/>
            <person name="Chen C."/>
            <person name="Bauer D."/>
            <person name="Andreopoulos W."/>
            <person name="Pangilinan J."/>
            <person name="LaButti K."/>
            <person name="Riley R."/>
            <person name="Lipzen A."/>
            <person name="Clum A."/>
            <person name="Drula E."/>
            <person name="Henrissat B."/>
            <person name="Kohler A."/>
            <person name="Grigoriev I.V."/>
            <person name="Martin F.M."/>
            <person name="Hacquard S."/>
        </authorList>
    </citation>
    <scope>NUCLEOTIDE SEQUENCE</scope>
    <source>
        <strain evidence="13">MPI-CAGE-AT-0023</strain>
    </source>
</reference>
<gene>
    <name evidence="13" type="ORF">BKA55DRAFT_588482</name>
</gene>
<evidence type="ECO:0000256" key="1">
    <source>
        <dbReference type="ARBA" id="ARBA00004141"/>
    </source>
</evidence>
<dbReference type="EMBL" id="JAGMUX010000001">
    <property type="protein sequence ID" value="KAH7269921.1"/>
    <property type="molecule type" value="Genomic_DNA"/>
</dbReference>
<sequence>MLSSKQQLTAVLLLAGRALGLNFTISNGQIFTPGFVVLDAPQPNTPLGGDVTANGKLPLPPHDEDDDNQIFSIEMFLYSYMTGRNLTISNGTATANNASLGEIMAQEPGSTVKHINWVWPDCLVGDGKPGGDSDRGVYNISIRQNFRLNGDDHYTIFDVPINVTNSIPEDDDRPSCDELSNEILSPEEIDAKAANEVGVLFAPGDSTELDASGEDSKGSALGSNVAVYAGLLSDYYPRFLIPANYCSELRVGSCSWKRTSVCMLHHDNHASSPFPLHKRCLCALEAQNSNAIMPMHQGLIPREGICADVVLRLIRQTALNPALLLPLVLFARLTKKGQDLSILHPSAHSHLKTLFYVALARWASGWWSDKTRNNWVDDKYDWKREVVLVTGGAGGIGGRIVKLFEEMGVKVVVLDVQPMSFEVFQDRNNRRRLTSYLIAANVHHFQCDLRSPENVEAVAEKIRVEVGHPTVVINVAGVVRGKTILESQPSDIRFTFDVNTFAQFWIAKTFVPDMVANNHGMVVTLTSYASWLTIPNLVDYGASKAAALAFHEGLTAELTTIYNAPKVRTVIVHPGPTNTALFKGYYQNTDFLMPPLAPESVADAVVRQVLTGRSGHVVIPGTGTILAALRMQPDWYAIPVRAKAEAYMKNFSGRQVIEDVDTTIENDGQEKEADGNATASTVLVS</sequence>
<feature type="chain" id="PRO_5040110713" description="Short-chain dehydrogenase/reductase 3" evidence="12">
    <location>
        <begin position="21"/>
        <end position="685"/>
    </location>
</feature>
<evidence type="ECO:0000256" key="8">
    <source>
        <dbReference type="ARBA" id="ARBA00023136"/>
    </source>
</evidence>
<keyword evidence="8" id="KW-0472">Membrane</keyword>
<evidence type="ECO:0000256" key="3">
    <source>
        <dbReference type="ARBA" id="ARBA00022692"/>
    </source>
</evidence>
<comment type="caution">
    <text evidence="13">The sequence shown here is derived from an EMBL/GenBank/DDBJ whole genome shotgun (WGS) entry which is preliminary data.</text>
</comment>
<dbReference type="PRINTS" id="PR00081">
    <property type="entry name" value="GDHRDH"/>
</dbReference>
<evidence type="ECO:0000256" key="11">
    <source>
        <dbReference type="ARBA" id="ARBA00082544"/>
    </source>
</evidence>
<evidence type="ECO:0000256" key="6">
    <source>
        <dbReference type="ARBA" id="ARBA00023002"/>
    </source>
</evidence>
<comment type="subcellular location">
    <subcellularLocation>
        <location evidence="1">Membrane</location>
        <topology evidence="1">Multi-pass membrane protein</topology>
    </subcellularLocation>
</comment>
<keyword evidence="6" id="KW-0560">Oxidoreductase</keyword>
<evidence type="ECO:0000256" key="9">
    <source>
        <dbReference type="ARBA" id="ARBA00059620"/>
    </source>
</evidence>
<dbReference type="FunFam" id="3.40.50.720:FF:000131">
    <property type="entry name" value="Short-chain dehydrogenase/reductase 3"/>
    <property type="match status" value="1"/>
</dbReference>
<keyword evidence="7" id="KW-0443">Lipid metabolism</keyword>
<evidence type="ECO:0000313" key="13">
    <source>
        <dbReference type="EMBL" id="KAH7269921.1"/>
    </source>
</evidence>
<dbReference type="RefSeq" id="XP_046056689.1">
    <property type="nucleotide sequence ID" value="XM_046194798.1"/>
</dbReference>
<feature type="signal peptide" evidence="12">
    <location>
        <begin position="1"/>
        <end position="20"/>
    </location>
</feature>
<evidence type="ECO:0000256" key="7">
    <source>
        <dbReference type="ARBA" id="ARBA00023098"/>
    </source>
</evidence>
<dbReference type="InterPro" id="IPR002347">
    <property type="entry name" value="SDR_fam"/>
</dbReference>
<name>A0A9P9KWV3_FUSRE</name>
<evidence type="ECO:0000256" key="5">
    <source>
        <dbReference type="ARBA" id="ARBA00022989"/>
    </source>
</evidence>
<evidence type="ECO:0000256" key="10">
    <source>
        <dbReference type="ARBA" id="ARBA00068717"/>
    </source>
</evidence>
<evidence type="ECO:0000256" key="4">
    <source>
        <dbReference type="ARBA" id="ARBA00022857"/>
    </source>
</evidence>
<evidence type="ECO:0000313" key="14">
    <source>
        <dbReference type="Proteomes" id="UP000720189"/>
    </source>
</evidence>
<protein>
    <recommendedName>
        <fullName evidence="10">Short-chain dehydrogenase/reductase 3</fullName>
    </recommendedName>
    <alternativeName>
        <fullName evidence="11">Retinal short-chain dehydrogenase/reductase 1</fullName>
    </alternativeName>
</protein>
<keyword evidence="4" id="KW-0521">NADP</keyword>
<dbReference type="PANTHER" id="PTHR24322">
    <property type="entry name" value="PKSB"/>
    <property type="match status" value="1"/>
</dbReference>
<dbReference type="SUPFAM" id="SSF51735">
    <property type="entry name" value="NAD(P)-binding Rossmann-fold domains"/>
    <property type="match status" value="1"/>
</dbReference>
<dbReference type="GO" id="GO:0016020">
    <property type="term" value="C:membrane"/>
    <property type="evidence" value="ECO:0007669"/>
    <property type="project" value="UniProtKB-SubCell"/>
</dbReference>
<keyword evidence="5" id="KW-1133">Transmembrane helix</keyword>
<keyword evidence="3" id="KW-0812">Transmembrane</keyword>
<dbReference type="Pfam" id="PF00106">
    <property type="entry name" value="adh_short"/>
    <property type="match status" value="1"/>
</dbReference>
<dbReference type="GO" id="GO:0052650">
    <property type="term" value="F:all-trans-retinol dehydrogenase (NADP+) activity"/>
    <property type="evidence" value="ECO:0007669"/>
    <property type="project" value="UniProtKB-ARBA"/>
</dbReference>
<keyword evidence="12" id="KW-0732">Signal</keyword>
<dbReference type="OrthoDB" id="10253736at2759"/>